<evidence type="ECO:0008006" key="4">
    <source>
        <dbReference type="Google" id="ProtNLM"/>
    </source>
</evidence>
<keyword evidence="3" id="KW-1185">Reference proteome</keyword>
<dbReference type="PROSITE" id="PS51257">
    <property type="entry name" value="PROKAR_LIPOPROTEIN"/>
    <property type="match status" value="1"/>
</dbReference>
<dbReference type="GeneID" id="78278103"/>
<evidence type="ECO:0000313" key="3">
    <source>
        <dbReference type="Proteomes" id="UP000004736"/>
    </source>
</evidence>
<organism evidence="2 3">
    <name type="scientific">Dialister invisus DSM 15470</name>
    <dbReference type="NCBI Taxonomy" id="592028"/>
    <lineage>
        <taxon>Bacteria</taxon>
        <taxon>Bacillati</taxon>
        <taxon>Bacillota</taxon>
        <taxon>Negativicutes</taxon>
        <taxon>Veillonellales</taxon>
        <taxon>Veillonellaceae</taxon>
        <taxon>Dialister</taxon>
    </lineage>
</organism>
<reference evidence="2" key="1">
    <citation type="submission" date="2009-09" db="EMBL/GenBank/DDBJ databases">
        <authorList>
            <person name="Weinstock G."/>
            <person name="Sodergren E."/>
            <person name="Clifton S."/>
            <person name="Fulton L."/>
            <person name="Fulton B."/>
            <person name="Courtney L."/>
            <person name="Fronick C."/>
            <person name="Harrison M."/>
            <person name="Strong C."/>
            <person name="Farmer C."/>
            <person name="Delahaunty K."/>
            <person name="Markovic C."/>
            <person name="Hall O."/>
            <person name="Minx P."/>
            <person name="Tomlinson C."/>
            <person name="Mitreva M."/>
            <person name="Nelson J."/>
            <person name="Hou S."/>
            <person name="Wollam A."/>
            <person name="Pepin K.H."/>
            <person name="Johnson M."/>
            <person name="Bhonagiri V."/>
            <person name="Nash W.E."/>
            <person name="Warren W."/>
            <person name="Chinwalla A."/>
            <person name="Mardis E.R."/>
            <person name="Wilson R.K."/>
        </authorList>
    </citation>
    <scope>NUCLEOTIDE SEQUENCE [LARGE SCALE GENOMIC DNA]</scope>
    <source>
        <strain evidence="2">DSM 15470</strain>
    </source>
</reference>
<feature type="chain" id="PRO_5002997327" description="Nickel transport complex, NikM subunit, transmembrane" evidence="1">
    <location>
        <begin position="26"/>
        <end position="239"/>
    </location>
</feature>
<dbReference type="eggNOG" id="COG5266">
    <property type="taxonomic scope" value="Bacteria"/>
</dbReference>
<protein>
    <recommendedName>
        <fullName evidence="4">Nickel transport complex, NikM subunit, transmembrane</fullName>
    </recommendedName>
</protein>
<evidence type="ECO:0000313" key="2">
    <source>
        <dbReference type="EMBL" id="EEW97551.1"/>
    </source>
</evidence>
<dbReference type="HOGENOM" id="CLU_096093_0_0_9"/>
<sequence>MKKRYVLLLCAAALSIGAACSSVSAHGVFIANRFDQKALVLGEGPTDNAYNPSCVKAVEAYDKNFDAMNVETVNYEDHISIIPTDELGVTVTFFDYGFFTKDSSGKMHQAPFAEVADAVKTTHAIKWNINYWSPDVKPGGIYNVPIQIVPQVNPLTLRKGDTYRIRVYKDGKPYANAPLIKDVINDLTNESTADADGYATVTVSANGLNVVGVEVAGEKEDEHTTPKYFSSLSFIIDPE</sequence>
<feature type="signal peptide" evidence="1">
    <location>
        <begin position="1"/>
        <end position="25"/>
    </location>
</feature>
<accession>C9LPR5</accession>
<dbReference type="Proteomes" id="UP000004736">
    <property type="component" value="Unassembled WGS sequence"/>
</dbReference>
<gene>
    <name evidence="2" type="ORF">GCWU000321_01545</name>
</gene>
<dbReference type="Pfam" id="PF10670">
    <property type="entry name" value="DUF4198"/>
    <property type="match status" value="1"/>
</dbReference>
<keyword evidence="1" id="KW-0732">Signal</keyword>
<dbReference type="EMBL" id="ACIM02000001">
    <property type="protein sequence ID" value="EEW97551.1"/>
    <property type="molecule type" value="Genomic_DNA"/>
</dbReference>
<dbReference type="InterPro" id="IPR019613">
    <property type="entry name" value="DUF4198"/>
</dbReference>
<dbReference type="RefSeq" id="WP_007070483.1">
    <property type="nucleotide sequence ID" value="NZ_GG698602.1"/>
</dbReference>
<dbReference type="AlphaFoldDB" id="C9LPR5"/>
<comment type="caution">
    <text evidence="2">The sequence shown here is derived from an EMBL/GenBank/DDBJ whole genome shotgun (WGS) entry which is preliminary data.</text>
</comment>
<dbReference type="STRING" id="592028.GCWU000321_01545"/>
<dbReference type="OrthoDB" id="5368503at2"/>
<name>C9LPR5_9FIRM</name>
<proteinExistence type="predicted"/>
<evidence type="ECO:0000256" key="1">
    <source>
        <dbReference type="SAM" id="SignalP"/>
    </source>
</evidence>